<organism evidence="5 6">
    <name type="scientific">Hemibagrus guttatus</name>
    <dbReference type="NCBI Taxonomy" id="175788"/>
    <lineage>
        <taxon>Eukaryota</taxon>
        <taxon>Metazoa</taxon>
        <taxon>Chordata</taxon>
        <taxon>Craniata</taxon>
        <taxon>Vertebrata</taxon>
        <taxon>Euteleostomi</taxon>
        <taxon>Actinopterygii</taxon>
        <taxon>Neopterygii</taxon>
        <taxon>Teleostei</taxon>
        <taxon>Ostariophysi</taxon>
        <taxon>Siluriformes</taxon>
        <taxon>Bagridae</taxon>
        <taxon>Hemibagrus</taxon>
    </lineage>
</organism>
<keyword evidence="2" id="KW-1133">Transmembrane helix</keyword>
<evidence type="ECO:0000313" key="6">
    <source>
        <dbReference type="Proteomes" id="UP001274896"/>
    </source>
</evidence>
<evidence type="ECO:0000256" key="2">
    <source>
        <dbReference type="SAM" id="Phobius"/>
    </source>
</evidence>
<dbReference type="InterPro" id="IPR015337">
    <property type="entry name" value="BCMA_Tall-1-bd"/>
</dbReference>
<protein>
    <recommendedName>
        <fullName evidence="4">BCMA TALL-1 binding domain-containing protein</fullName>
    </recommendedName>
</protein>
<dbReference type="GO" id="GO:0033209">
    <property type="term" value="P:tumor necrosis factor-mediated signaling pathway"/>
    <property type="evidence" value="ECO:0007669"/>
    <property type="project" value="InterPro"/>
</dbReference>
<dbReference type="SUPFAM" id="SSF57586">
    <property type="entry name" value="TNF receptor-like"/>
    <property type="match status" value="1"/>
</dbReference>
<feature type="compositionally biased region" description="Polar residues" evidence="1">
    <location>
        <begin position="106"/>
        <end position="116"/>
    </location>
</feature>
<evidence type="ECO:0000313" key="5">
    <source>
        <dbReference type="EMBL" id="KAK3529697.1"/>
    </source>
</evidence>
<dbReference type="AlphaFoldDB" id="A0AAE0UYY6"/>
<feature type="domain" description="BCMA TALL-1 binding" evidence="4">
    <location>
        <begin position="24"/>
        <end position="57"/>
    </location>
</feature>
<dbReference type="EMBL" id="JAUCMX010000012">
    <property type="protein sequence ID" value="KAK3529697.1"/>
    <property type="molecule type" value="Genomic_DNA"/>
</dbReference>
<keyword evidence="3" id="KW-0732">Signal</keyword>
<dbReference type="Proteomes" id="UP001274896">
    <property type="component" value="Unassembled WGS sequence"/>
</dbReference>
<accession>A0AAE0UYY6</accession>
<reference evidence="5" key="1">
    <citation type="submission" date="2023-06" db="EMBL/GenBank/DDBJ databases">
        <title>Male Hemibagrus guttatus genome.</title>
        <authorList>
            <person name="Bian C."/>
        </authorList>
    </citation>
    <scope>NUCLEOTIDE SEQUENCE</scope>
    <source>
        <strain evidence="5">Male_cb2023</strain>
        <tissue evidence="5">Muscle</tissue>
    </source>
</reference>
<dbReference type="GO" id="GO:0038023">
    <property type="term" value="F:signaling receptor activity"/>
    <property type="evidence" value="ECO:0007669"/>
    <property type="project" value="InterPro"/>
</dbReference>
<feature type="chain" id="PRO_5041978957" description="BCMA TALL-1 binding domain-containing protein" evidence="3">
    <location>
        <begin position="23"/>
        <end position="182"/>
    </location>
</feature>
<name>A0AAE0UYY6_9TELE</name>
<dbReference type="Pfam" id="PF09257">
    <property type="entry name" value="BCMA-Tall_bind"/>
    <property type="match status" value="1"/>
</dbReference>
<keyword evidence="6" id="KW-1185">Reference proteome</keyword>
<comment type="caution">
    <text evidence="5">The sequence shown here is derived from an EMBL/GenBank/DDBJ whole genome shotgun (WGS) entry which is preliminary data.</text>
</comment>
<feature type="region of interest" description="Disordered" evidence="1">
    <location>
        <begin position="106"/>
        <end position="128"/>
    </location>
</feature>
<dbReference type="PANTHER" id="PTHR20437:SF3">
    <property type="entry name" value="BCMA TALL-1 BINDING DOMAIN-CONTAINING PROTEIN"/>
    <property type="match status" value="1"/>
</dbReference>
<feature type="transmembrane region" description="Helical" evidence="2">
    <location>
        <begin position="73"/>
        <end position="95"/>
    </location>
</feature>
<evidence type="ECO:0000259" key="4">
    <source>
        <dbReference type="Pfam" id="PF09257"/>
    </source>
</evidence>
<keyword evidence="2" id="KW-0812">Transmembrane</keyword>
<keyword evidence="2" id="KW-0472">Membrane</keyword>
<dbReference type="InterPro" id="IPR043521">
    <property type="entry name" value="TNFR_13C/17"/>
</dbReference>
<gene>
    <name evidence="5" type="ORF">QTP70_033669</name>
</gene>
<feature type="signal peptide" evidence="3">
    <location>
        <begin position="1"/>
        <end position="22"/>
    </location>
</feature>
<evidence type="ECO:0000256" key="3">
    <source>
        <dbReference type="SAM" id="SignalP"/>
    </source>
</evidence>
<proteinExistence type="predicted"/>
<evidence type="ECO:0000256" key="1">
    <source>
        <dbReference type="SAM" id="MobiDB-lite"/>
    </source>
</evidence>
<sequence length="182" mass="20191">MHLLKMISHLWLLLFMTPVVVAKCDSNNYYDGLSDDCRPCSIRCKSPPAICVTYCKSTASSTNQAGANRNIRVILIVLFVFLGTFITLTLIQVVLRKACRPVTKAEAQQQETSESDGGSEATEKLDDGSVDVEDATCKTYCKTSLPLPSTEEGTTMLVTTKTVQTYNCRTQYTENVWRTDIV</sequence>
<dbReference type="Gene3D" id="4.10.1290.10">
    <property type="entry name" value="Tumor necrosis factor receptor superfamily"/>
    <property type="match status" value="1"/>
</dbReference>
<dbReference type="PANTHER" id="PTHR20437">
    <property type="entry name" value="TUMOR NECROSIS FACTOR RECEPTOR SUBFAMILY MEMBER 13/17"/>
    <property type="match status" value="1"/>
</dbReference>